<dbReference type="Gene3D" id="3.30.560.10">
    <property type="entry name" value="Glucose Oxidase, domain 3"/>
    <property type="match status" value="1"/>
</dbReference>
<protein>
    <recommendedName>
        <fullName evidence="4 5">Glucose-methanol-choline oxidoreductase N-terminal domain-containing protein</fullName>
    </recommendedName>
</protein>
<dbReference type="SUPFAM" id="SSF51905">
    <property type="entry name" value="FAD/NAD(P)-binding domain"/>
    <property type="match status" value="1"/>
</dbReference>
<dbReference type="Pfam" id="PF05199">
    <property type="entry name" value="GMC_oxred_C"/>
    <property type="match status" value="2"/>
</dbReference>
<keyword evidence="3" id="KW-1133">Transmembrane helix</keyword>
<dbReference type="InterPro" id="IPR000172">
    <property type="entry name" value="GMC_OxRdtase_N"/>
</dbReference>
<evidence type="ECO:0000313" key="6">
    <source>
        <dbReference type="EMBL" id="KAK4016237.1"/>
    </source>
</evidence>
<keyword evidence="2" id="KW-0274">FAD</keyword>
<feature type="domain" description="Glucose-methanol-choline oxidoreductase N-terminal" evidence="4">
    <location>
        <begin position="134"/>
        <end position="157"/>
    </location>
</feature>
<feature type="domain" description="Glucose-methanol-choline oxidoreductase N-terminal" evidence="5">
    <location>
        <begin position="325"/>
        <end position="339"/>
    </location>
</feature>
<feature type="transmembrane region" description="Helical" evidence="3">
    <location>
        <begin position="37"/>
        <end position="62"/>
    </location>
</feature>
<keyword evidence="3" id="KW-0472">Membrane</keyword>
<dbReference type="PROSITE" id="PS00624">
    <property type="entry name" value="GMC_OXRED_2"/>
    <property type="match status" value="1"/>
</dbReference>
<dbReference type="Pfam" id="PF00732">
    <property type="entry name" value="GMC_oxred_N"/>
    <property type="match status" value="1"/>
</dbReference>
<evidence type="ECO:0000313" key="7">
    <source>
        <dbReference type="Proteomes" id="UP001234178"/>
    </source>
</evidence>
<dbReference type="PIRSF" id="PIRSF000137">
    <property type="entry name" value="Alcohol_oxidase"/>
    <property type="match status" value="1"/>
</dbReference>
<comment type="caution">
    <text evidence="6">The sequence shown here is derived from an EMBL/GenBank/DDBJ whole genome shotgun (WGS) entry which is preliminary data.</text>
</comment>
<evidence type="ECO:0000259" key="4">
    <source>
        <dbReference type="PROSITE" id="PS00623"/>
    </source>
</evidence>
<dbReference type="InterPro" id="IPR012132">
    <property type="entry name" value="GMC_OxRdtase"/>
</dbReference>
<dbReference type="PANTHER" id="PTHR11552">
    <property type="entry name" value="GLUCOSE-METHANOL-CHOLINE GMC OXIDOREDUCTASE"/>
    <property type="match status" value="1"/>
</dbReference>
<name>A0ABQ9ZTJ0_9CRUS</name>
<reference evidence="6 7" key="1">
    <citation type="journal article" date="2023" name="Nucleic Acids Res.">
        <title>The hologenome of Daphnia magna reveals possible DNA methylation and microbiome-mediated evolution of the host genome.</title>
        <authorList>
            <person name="Chaturvedi A."/>
            <person name="Li X."/>
            <person name="Dhandapani V."/>
            <person name="Marshall H."/>
            <person name="Kissane S."/>
            <person name="Cuenca-Cambronero M."/>
            <person name="Asole G."/>
            <person name="Calvet F."/>
            <person name="Ruiz-Romero M."/>
            <person name="Marangio P."/>
            <person name="Guigo R."/>
            <person name="Rago D."/>
            <person name="Mirbahai L."/>
            <person name="Eastwood N."/>
            <person name="Colbourne J.K."/>
            <person name="Zhou J."/>
            <person name="Mallon E."/>
            <person name="Orsini L."/>
        </authorList>
    </citation>
    <scope>NUCLEOTIDE SEQUENCE [LARGE SCALE GENOMIC DNA]</scope>
    <source>
        <strain evidence="6">LRV0_1</strain>
    </source>
</reference>
<dbReference type="PROSITE" id="PS00623">
    <property type="entry name" value="GMC_OXRED_1"/>
    <property type="match status" value="1"/>
</dbReference>
<comment type="similarity">
    <text evidence="1 2">Belongs to the GMC oxidoreductase family.</text>
</comment>
<gene>
    <name evidence="6" type="ORF">OUZ56_031187</name>
</gene>
<evidence type="ECO:0000256" key="2">
    <source>
        <dbReference type="RuleBase" id="RU003968"/>
    </source>
</evidence>
<evidence type="ECO:0000256" key="3">
    <source>
        <dbReference type="SAM" id="Phobius"/>
    </source>
</evidence>
<keyword evidence="7" id="KW-1185">Reference proteome</keyword>
<keyword evidence="3" id="KW-0812">Transmembrane</keyword>
<organism evidence="6 7">
    <name type="scientific">Daphnia magna</name>
    <dbReference type="NCBI Taxonomy" id="35525"/>
    <lineage>
        <taxon>Eukaryota</taxon>
        <taxon>Metazoa</taxon>
        <taxon>Ecdysozoa</taxon>
        <taxon>Arthropoda</taxon>
        <taxon>Crustacea</taxon>
        <taxon>Branchiopoda</taxon>
        <taxon>Diplostraca</taxon>
        <taxon>Cladocera</taxon>
        <taxon>Anomopoda</taxon>
        <taxon>Daphniidae</taxon>
        <taxon>Daphnia</taxon>
    </lineage>
</organism>
<dbReference type="Proteomes" id="UP001234178">
    <property type="component" value="Unassembled WGS sequence"/>
</dbReference>
<dbReference type="Gene3D" id="3.50.50.60">
    <property type="entry name" value="FAD/NAD(P)-binding domain"/>
    <property type="match status" value="2"/>
</dbReference>
<evidence type="ECO:0000259" key="5">
    <source>
        <dbReference type="PROSITE" id="PS00624"/>
    </source>
</evidence>
<dbReference type="PANTHER" id="PTHR11552:SF227">
    <property type="entry name" value="GLUCOSE DEHYDROGENASE [FAD, QUINONE]-LIKE PROTEIN"/>
    <property type="match status" value="1"/>
</dbReference>
<dbReference type="InterPro" id="IPR036188">
    <property type="entry name" value="FAD/NAD-bd_sf"/>
</dbReference>
<dbReference type="EMBL" id="JAOYFB010000005">
    <property type="protein sequence ID" value="KAK4016237.1"/>
    <property type="molecule type" value="Genomic_DNA"/>
</dbReference>
<sequence length="669" mass="75299">MNLCFKRCSPEIQTAFGTNPPWFLWNKDRVRQMYIKLWLPGLLKLLAAFGIIAICYLHFWFWNAVSYLEEVDSESSIYDFIVVGAGSAGAVVSSRLSENGSTLPSTPFSWNYQTEPQKFGHAASVGHRSNWPRGKGIGGSSILNFLLYVRGNKHDYDHWAALGNEGWSYEDVLPFFKKSEKNTGRFIDGNMLNLYYNSLSATHRIEEFHGKEGCLTVEDRSWKSNLPQAFIDAGLELGFHHVDINGHNQTGFTTPQLTSEHGARCSTYSAFLKNTHKYPNLKVITFAQVQKVLINESKQAYGVQYKRRGELITAIAAKEIILSAGAIETPKILMLSGVGPREHLEQHKIKVKADRRVGENLQDHVYVPLTPLVHNDTSASLVNPLNLMAWWDYFVHGAGQYSSNGVDGMAFKSSKNCEPDWPDIQLHFLSYSVASDHGVRFIVICVRHLMGLEEKAWKEIFEPLSHLDTASILATLVRPRSRGWIRLRSADPSHQPIIDPQYYSNPHDIQVMLEALQFAQETLNTTAMKKHLRLHNAQHPYCHHFLGDSESYLECLIQHMSATLHHPVGSCKMGPSTDLDAVVDPQLSLKTILPHVDLSRHNRVYGIKGLRVADASVMPVIPNGNINAPVIMIGEKAAHMILEYHRNGSDQKPLQLDSLTFSQKIGDEL</sequence>
<dbReference type="InterPro" id="IPR007867">
    <property type="entry name" value="GMC_OxRtase_C"/>
</dbReference>
<keyword evidence="2" id="KW-0285">Flavoprotein</keyword>
<evidence type="ECO:0000256" key="1">
    <source>
        <dbReference type="ARBA" id="ARBA00010790"/>
    </source>
</evidence>
<proteinExistence type="inferred from homology"/>
<dbReference type="SUPFAM" id="SSF54373">
    <property type="entry name" value="FAD-linked reductases, C-terminal domain"/>
    <property type="match status" value="1"/>
</dbReference>
<accession>A0ABQ9ZTJ0</accession>